<dbReference type="OrthoDB" id="9793663at2"/>
<sequence>MSLVQSPMKRYVPDLMSLQRTCEVNYMALMKLLPPGGSVGAERRYQVGNGLQFQLTVTEESRFTSQVILAQHNPELPSYLQARIEIRLYHDVRMAEVCAAQQISMLQPRYDYPNQKMHHRDEKEQVNLFLADWLRFCLKHGTSLINIL</sequence>
<reference evidence="8" key="3">
    <citation type="submission" date="2020-12" db="EMBL/GenBank/DDBJ databases">
        <title>GES Beta-lactamases isolated from hospital effluents in Brazil.</title>
        <authorList>
            <person name="Conte D."/>
            <person name="Mesa D."/>
            <person name="Palmeiro J.K."/>
            <person name="Dalla-Costa L.M."/>
        </authorList>
    </citation>
    <scope>NUCLEOTIDE SEQUENCE [LARGE SCALE GENOMIC DNA]</scope>
    <source>
        <strain evidence="8">Aero21</strain>
    </source>
</reference>
<dbReference type="PANTHER" id="PTHR38774">
    <property type="entry name" value="CYTOPLASMIC PROTEIN-RELATED"/>
    <property type="match status" value="1"/>
</dbReference>
<evidence type="ECO:0000313" key="3">
    <source>
        <dbReference type="EMBL" id="GJA52913.1"/>
    </source>
</evidence>
<keyword evidence="2" id="KW-0378">Hydrolase</keyword>
<dbReference type="Pfam" id="PF06853">
    <property type="entry name" value="DUF1249"/>
    <property type="match status" value="1"/>
</dbReference>
<evidence type="ECO:0000313" key="12">
    <source>
        <dbReference type="Proteomes" id="UP000887009"/>
    </source>
</evidence>
<reference evidence="2 11" key="2">
    <citation type="submission" date="2019-12" db="EMBL/GenBank/DDBJ databases">
        <title>complete genome sequences of Aeromonas caviae str. WP2-W18-ESBL-01 isolated from wastewater treatment plant effluent.</title>
        <authorList>
            <person name="Sekizuka T."/>
            <person name="Itokawa K."/>
            <person name="Yatsu K."/>
            <person name="Inamine Y."/>
            <person name="Kuroda M."/>
        </authorList>
    </citation>
    <scope>NUCLEOTIDE SEQUENCE [LARGE SCALE GENOMIC DNA]</scope>
    <source>
        <strain evidence="2 11">WP2-W18-ESBL-01</strain>
    </source>
</reference>
<dbReference type="EMBL" id="BPNL01000003">
    <property type="protein sequence ID" value="GJA52913.1"/>
    <property type="molecule type" value="Genomic_DNA"/>
</dbReference>
<dbReference type="EMBL" id="JAWZVU010000001">
    <property type="protein sequence ID" value="MDX7718882.1"/>
    <property type="molecule type" value="Genomic_DNA"/>
</dbReference>
<dbReference type="Proteomes" id="UP001163285">
    <property type="component" value="Chromosome"/>
</dbReference>
<dbReference type="EMBL" id="JAOCIZ010000095">
    <property type="protein sequence ID" value="MDH1507060.1"/>
    <property type="molecule type" value="Genomic_DNA"/>
</dbReference>
<evidence type="ECO:0000313" key="7">
    <source>
        <dbReference type="EMBL" id="MEA9437329.1"/>
    </source>
</evidence>
<dbReference type="AlphaFoldDB" id="A0A081LMW7"/>
<dbReference type="PANTHER" id="PTHR38774:SF1">
    <property type="entry name" value="CYTOPLASMIC PROTEIN"/>
    <property type="match status" value="1"/>
</dbReference>
<reference evidence="1" key="1">
    <citation type="journal article" date="2019" name="J Environ">
        <title>Genetic characterization and potential molecular dissemination mechanism of tet (31) gene in Aeromonas caviae from an oxytetracycline wastewater treatment system.</title>
        <authorList>
            <person name="Shi Y."/>
            <person name="Tian Z."/>
            <person name="Leclercq S.O."/>
            <person name="Zhang H."/>
            <person name="Yang M."/>
            <person name="Zhang Y."/>
        </authorList>
    </citation>
    <scope>NUCLEOTIDE SEQUENCE</scope>
    <source>
        <strain evidence="1">T25-39</strain>
    </source>
</reference>
<reference evidence="10" key="6">
    <citation type="submission" date="2023-03" db="EMBL/GenBank/DDBJ databases">
        <title>Aeromonas caviae strain AC1520.</title>
        <authorList>
            <person name="Xie T."/>
            <person name="Zhang Q."/>
            <person name="Deng J."/>
            <person name="Li X."/>
        </authorList>
    </citation>
    <scope>NUCLEOTIDE SEQUENCE</scope>
    <source>
        <strain evidence="10">AC1520</strain>
    </source>
</reference>
<name>A0A081LMW7_AERCA</name>
<dbReference type="KEGG" id="acav:VI35_18725"/>
<dbReference type="Proteomes" id="UP001304847">
    <property type="component" value="Unassembled WGS sequence"/>
</dbReference>
<evidence type="ECO:0000313" key="11">
    <source>
        <dbReference type="Proteomes" id="UP000515756"/>
    </source>
</evidence>
<dbReference type="EMBL" id="AP021927">
    <property type="protein sequence ID" value="BBQ31506.1"/>
    <property type="molecule type" value="Genomic_DNA"/>
</dbReference>
<proteinExistence type="predicted"/>
<evidence type="ECO:0000313" key="4">
    <source>
        <dbReference type="EMBL" id="MDH1507060.1"/>
    </source>
</evidence>
<dbReference type="EMBL" id="CP025706">
    <property type="protein sequence ID" value="AXB05438.1"/>
    <property type="molecule type" value="Genomic_DNA"/>
</dbReference>
<gene>
    <name evidence="1" type="ORF">C1C91_10960</name>
    <name evidence="8" type="ORF">JC965_13630</name>
    <name evidence="3" type="ORF">KAM348_03360</name>
    <name evidence="5" type="ORF">N5I07_02455</name>
    <name evidence="4" type="ORF">N5I20_18605</name>
    <name evidence="9" type="ORF">OJY61_04670</name>
    <name evidence="10" type="ORF">P5S46_02140</name>
    <name evidence="6" type="ORF">SJS77_00015</name>
    <name evidence="7" type="ORF">VCX44_16340</name>
    <name evidence="2" type="ORF">WP2W18E01_30880</name>
</gene>
<protein>
    <submittedName>
        <fullName evidence="1">DUF1249 domain-containing protein</fullName>
    </submittedName>
    <submittedName>
        <fullName evidence="3">Phosphohydrolase</fullName>
    </submittedName>
</protein>
<evidence type="ECO:0000313" key="9">
    <source>
        <dbReference type="EMBL" id="UZC87244.1"/>
    </source>
</evidence>
<evidence type="ECO:0000313" key="8">
    <source>
        <dbReference type="EMBL" id="QQA59347.1"/>
    </source>
</evidence>
<dbReference type="Proteomes" id="UP001160758">
    <property type="component" value="Unassembled WGS sequence"/>
</dbReference>
<evidence type="ECO:0000313" key="10">
    <source>
        <dbReference type="EMBL" id="WFF98429.1"/>
    </source>
</evidence>
<evidence type="ECO:0000313" key="6">
    <source>
        <dbReference type="EMBL" id="MDX7718882.1"/>
    </source>
</evidence>
<reference evidence="9" key="7">
    <citation type="submission" date="2023-04" db="EMBL/GenBank/DDBJ databases">
        <title>Whole Genome Sequence of Multi-drug resistant Aeromonas caviae as a gut pathogen in newborn.</title>
        <authorList>
            <person name="Jadhav S.V."/>
            <person name="Saroj S.D."/>
            <person name="Saha U.B."/>
            <person name="Sen S."/>
            <person name="Kher A."/>
        </authorList>
    </citation>
    <scope>NUCLEOTIDE SEQUENCE</scope>
    <source>
        <strain evidence="9">SVJ23</strain>
    </source>
</reference>
<evidence type="ECO:0000313" key="1">
    <source>
        <dbReference type="EMBL" id="AXB05438.1"/>
    </source>
</evidence>
<dbReference type="EMBL" id="CP120942">
    <property type="protein sequence ID" value="WFF98429.1"/>
    <property type="molecule type" value="Genomic_DNA"/>
</dbReference>
<dbReference type="EMBL" id="JAYGOJ010000100">
    <property type="protein sequence ID" value="MEA9437329.1"/>
    <property type="molecule type" value="Genomic_DNA"/>
</dbReference>
<dbReference type="EMBL" id="JAOCFT010000001">
    <property type="protein sequence ID" value="MDH1896482.1"/>
    <property type="molecule type" value="Genomic_DNA"/>
</dbReference>
<keyword evidence="13" id="KW-1185">Reference proteome</keyword>
<dbReference type="Proteomes" id="UP001161704">
    <property type="component" value="Unassembled WGS sequence"/>
</dbReference>
<dbReference type="Proteomes" id="UP000515756">
    <property type="component" value="Chromosome"/>
</dbReference>
<dbReference type="RefSeq" id="WP_039039758.1">
    <property type="nucleotide sequence ID" value="NZ_AP019195.1"/>
</dbReference>
<accession>A0A081LMW7</accession>
<dbReference type="Proteomes" id="UP001218423">
    <property type="component" value="Chromosome"/>
</dbReference>
<dbReference type="InterPro" id="IPR009659">
    <property type="entry name" value="DUF1249"/>
</dbReference>
<dbReference type="Proteomes" id="UP000887009">
    <property type="component" value="Unassembled WGS sequence"/>
</dbReference>
<evidence type="ECO:0000313" key="2">
    <source>
        <dbReference type="EMBL" id="BBQ31506.1"/>
    </source>
</evidence>
<dbReference type="Proteomes" id="UP001277183">
    <property type="component" value="Unassembled WGS sequence"/>
</dbReference>
<dbReference type="Proteomes" id="UP000266778">
    <property type="component" value="Chromosome"/>
</dbReference>
<dbReference type="EMBL" id="CP065937">
    <property type="protein sequence ID" value="QQA59347.1"/>
    <property type="molecule type" value="Genomic_DNA"/>
</dbReference>
<dbReference type="EMBL" id="CP110176">
    <property type="protein sequence ID" value="UZC87244.1"/>
    <property type="molecule type" value="Genomic_DNA"/>
</dbReference>
<dbReference type="GO" id="GO:0016787">
    <property type="term" value="F:hydrolase activity"/>
    <property type="evidence" value="ECO:0007669"/>
    <property type="project" value="UniProtKB-KW"/>
</dbReference>
<reference evidence="6" key="8">
    <citation type="submission" date="2023-11" db="EMBL/GenBank/DDBJ databases">
        <title>WGS of Aeromonas in Northern Israel.</title>
        <authorList>
            <person name="Hershko Y."/>
        </authorList>
    </citation>
    <scope>NUCLEOTIDE SEQUENCE</scope>
    <source>
        <strain evidence="6">77416</strain>
    </source>
</reference>
<reference evidence="7 13" key="9">
    <citation type="submission" date="2023-12" db="EMBL/GenBank/DDBJ databases">
        <title>Characterization of antibiotic resistance in Aeromonas spp. in hospital effluent.</title>
        <authorList>
            <person name="Negoseki B.R.S."/>
            <person name="Krul D."/>
            <person name="Siqueira A.C."/>
            <person name="Almeida M."/>
            <person name="Mesa D."/>
            <person name="Conte D."/>
            <person name="Dalla-Costa L.M."/>
        </authorList>
    </citation>
    <scope>NUCLEOTIDE SEQUENCE [LARGE SCALE GENOMIC DNA]</scope>
    <source>
        <strain evidence="7 13">36v</strain>
    </source>
</reference>
<organism evidence="3 12">
    <name type="scientific">Aeromonas caviae</name>
    <name type="common">Aeromonas punctata</name>
    <dbReference type="NCBI Taxonomy" id="648"/>
    <lineage>
        <taxon>Bacteria</taxon>
        <taxon>Pseudomonadati</taxon>
        <taxon>Pseudomonadota</taxon>
        <taxon>Gammaproteobacteria</taxon>
        <taxon>Aeromonadales</taxon>
        <taxon>Aeromonadaceae</taxon>
        <taxon>Aeromonas</taxon>
    </lineage>
</organism>
<evidence type="ECO:0000313" key="13">
    <source>
        <dbReference type="Proteomes" id="UP001304847"/>
    </source>
</evidence>
<reference evidence="3" key="4">
    <citation type="submission" date="2021-07" db="EMBL/GenBank/DDBJ databases">
        <title>Draft genome sequence of carbapenem-resistant Aeromonas spp. in Japan.</title>
        <authorList>
            <person name="Maehana S."/>
            <person name="Suzuki M."/>
            <person name="Kitasato H."/>
        </authorList>
    </citation>
    <scope>NUCLEOTIDE SEQUENCE</scope>
    <source>
        <strain evidence="3">KAM348</strain>
    </source>
</reference>
<dbReference type="GeneID" id="48824057"/>
<reference evidence="4" key="5">
    <citation type="submission" date="2022-09" db="EMBL/GenBank/DDBJ databases">
        <title>Intensive care unit water sources are persistently colonized with multi-drug resistant bacteria and are the site of extensive horizontal gene transfer of antibiotic resistance genes.</title>
        <authorList>
            <person name="Diorio-Toth L."/>
        </authorList>
    </citation>
    <scope>NUCLEOTIDE SEQUENCE</scope>
    <source>
        <strain evidence="4">GD03710</strain>
        <strain evidence="5">GD03796</strain>
    </source>
</reference>
<evidence type="ECO:0000313" key="5">
    <source>
        <dbReference type="EMBL" id="MDH1896482.1"/>
    </source>
</evidence>